<dbReference type="eggNOG" id="KOG0578">
    <property type="taxonomic scope" value="Eukaryota"/>
</dbReference>
<evidence type="ECO:0000259" key="4">
    <source>
        <dbReference type="PROSITE" id="PS50011"/>
    </source>
</evidence>
<dbReference type="InterPro" id="IPR011009">
    <property type="entry name" value="Kinase-like_dom_sf"/>
</dbReference>
<dbReference type="EMBL" id="GG745378">
    <property type="protein sequence ID" value="KNE72236.1"/>
    <property type="molecule type" value="Genomic_DNA"/>
</dbReference>
<dbReference type="Gene3D" id="1.10.510.10">
    <property type="entry name" value="Transferase(Phosphotransferase) domain 1"/>
    <property type="match status" value="1"/>
</dbReference>
<dbReference type="SUPFAM" id="SSF56112">
    <property type="entry name" value="Protein kinase-like (PK-like)"/>
    <property type="match status" value="1"/>
</dbReference>
<comment type="similarity">
    <text evidence="1">Belongs to the protein kinase superfamily. STE Ser/Thr protein kinase family. STE20 subfamily.</text>
</comment>
<organism evidence="5 6">
    <name type="scientific">Allomyces macrogynus (strain ATCC 38327)</name>
    <name type="common">Allomyces javanicus var. macrogynus</name>
    <dbReference type="NCBI Taxonomy" id="578462"/>
    <lineage>
        <taxon>Eukaryota</taxon>
        <taxon>Fungi</taxon>
        <taxon>Fungi incertae sedis</taxon>
        <taxon>Blastocladiomycota</taxon>
        <taxon>Blastocladiomycetes</taxon>
        <taxon>Blastocladiales</taxon>
        <taxon>Blastocladiaceae</taxon>
        <taxon>Allomyces</taxon>
    </lineage>
</organism>
<accession>A0A0L0TBZ0</accession>
<protein>
    <recommendedName>
        <fullName evidence="4">Protein kinase domain-containing protein</fullName>
    </recommendedName>
</protein>
<evidence type="ECO:0000313" key="5">
    <source>
        <dbReference type="EMBL" id="KNE72236.1"/>
    </source>
</evidence>
<sequence>MRALAFLHAAHRVHRDVRSDHVLLTLMGNVKLAHFASAAAVTAPLHEPVGTPYWLAPETARAAAAAMVTGRPTACSYDTKVDVWAAGATVLEMVSGQAPYADCEPDIALEMIAREGCPDVDEPSRLGVAGYTCWRRKMVVVDPSERATAAEVLLDPWLATWLDADRGRNELVAVIRRVQSQGGEGAEGDLGDHG</sequence>
<dbReference type="Proteomes" id="UP000054350">
    <property type="component" value="Unassembled WGS sequence"/>
</dbReference>
<dbReference type="PROSITE" id="PS50011">
    <property type="entry name" value="PROTEIN_KINASE_DOM"/>
    <property type="match status" value="1"/>
</dbReference>
<dbReference type="STRING" id="578462.A0A0L0TBZ0"/>
<reference evidence="6" key="2">
    <citation type="submission" date="2009-11" db="EMBL/GenBank/DDBJ databases">
        <title>The Genome Sequence of Allomyces macrogynus strain ATCC 38327.</title>
        <authorList>
            <consortium name="The Broad Institute Genome Sequencing Platform"/>
            <person name="Russ C."/>
            <person name="Cuomo C."/>
            <person name="Shea T."/>
            <person name="Young S.K."/>
            <person name="Zeng Q."/>
            <person name="Koehrsen M."/>
            <person name="Haas B."/>
            <person name="Borodovsky M."/>
            <person name="Guigo R."/>
            <person name="Alvarado L."/>
            <person name="Berlin A."/>
            <person name="Borenstein D."/>
            <person name="Chen Z."/>
            <person name="Engels R."/>
            <person name="Freedman E."/>
            <person name="Gellesch M."/>
            <person name="Goldberg J."/>
            <person name="Griggs A."/>
            <person name="Gujja S."/>
            <person name="Heiman D."/>
            <person name="Hepburn T."/>
            <person name="Howarth C."/>
            <person name="Jen D."/>
            <person name="Larson L."/>
            <person name="Lewis B."/>
            <person name="Mehta T."/>
            <person name="Park D."/>
            <person name="Pearson M."/>
            <person name="Roberts A."/>
            <person name="Saif S."/>
            <person name="Shenoy N."/>
            <person name="Sisk P."/>
            <person name="Stolte C."/>
            <person name="Sykes S."/>
            <person name="Walk T."/>
            <person name="White J."/>
            <person name="Yandava C."/>
            <person name="Burger G."/>
            <person name="Gray M.W."/>
            <person name="Holland P.W.H."/>
            <person name="King N."/>
            <person name="Lang F.B.F."/>
            <person name="Roger A.J."/>
            <person name="Ruiz-Trillo I."/>
            <person name="Lander E."/>
            <person name="Nusbaum C."/>
        </authorList>
    </citation>
    <scope>NUCLEOTIDE SEQUENCE [LARGE SCALE GENOMIC DNA]</scope>
    <source>
        <strain evidence="6">ATCC 38327</strain>
    </source>
</reference>
<evidence type="ECO:0000256" key="1">
    <source>
        <dbReference type="ARBA" id="ARBA00008874"/>
    </source>
</evidence>
<dbReference type="InterPro" id="IPR051931">
    <property type="entry name" value="PAK3-like"/>
</dbReference>
<feature type="domain" description="Protein kinase" evidence="4">
    <location>
        <begin position="1"/>
        <end position="158"/>
    </location>
</feature>
<dbReference type="PANTHER" id="PTHR45832:SF22">
    <property type="entry name" value="SERINE_THREONINE-PROTEIN KINASE SAMKA-RELATED"/>
    <property type="match status" value="1"/>
</dbReference>
<dbReference type="OrthoDB" id="5979581at2759"/>
<dbReference type="GO" id="GO:0004672">
    <property type="term" value="F:protein kinase activity"/>
    <property type="evidence" value="ECO:0007669"/>
    <property type="project" value="InterPro"/>
</dbReference>
<evidence type="ECO:0000256" key="3">
    <source>
        <dbReference type="ARBA" id="ARBA00022840"/>
    </source>
</evidence>
<dbReference type="InterPro" id="IPR000719">
    <property type="entry name" value="Prot_kinase_dom"/>
</dbReference>
<dbReference type="Pfam" id="PF00069">
    <property type="entry name" value="Pkinase"/>
    <property type="match status" value="1"/>
</dbReference>
<reference evidence="5 6" key="1">
    <citation type="submission" date="2009-11" db="EMBL/GenBank/DDBJ databases">
        <title>Annotation of Allomyces macrogynus ATCC 38327.</title>
        <authorList>
            <consortium name="The Broad Institute Genome Sequencing Platform"/>
            <person name="Russ C."/>
            <person name="Cuomo C."/>
            <person name="Burger G."/>
            <person name="Gray M.W."/>
            <person name="Holland P.W.H."/>
            <person name="King N."/>
            <person name="Lang F.B.F."/>
            <person name="Roger A.J."/>
            <person name="Ruiz-Trillo I."/>
            <person name="Young S.K."/>
            <person name="Zeng Q."/>
            <person name="Gargeya S."/>
            <person name="Fitzgerald M."/>
            <person name="Haas B."/>
            <person name="Abouelleil A."/>
            <person name="Alvarado L."/>
            <person name="Arachchi H.M."/>
            <person name="Berlin A."/>
            <person name="Chapman S.B."/>
            <person name="Gearin G."/>
            <person name="Goldberg J."/>
            <person name="Griggs A."/>
            <person name="Gujja S."/>
            <person name="Hansen M."/>
            <person name="Heiman D."/>
            <person name="Howarth C."/>
            <person name="Larimer J."/>
            <person name="Lui A."/>
            <person name="MacDonald P.J.P."/>
            <person name="McCowen C."/>
            <person name="Montmayeur A."/>
            <person name="Murphy C."/>
            <person name="Neiman D."/>
            <person name="Pearson M."/>
            <person name="Priest M."/>
            <person name="Roberts A."/>
            <person name="Saif S."/>
            <person name="Shea T."/>
            <person name="Sisk P."/>
            <person name="Stolte C."/>
            <person name="Sykes S."/>
            <person name="Wortman J."/>
            <person name="Nusbaum C."/>
            <person name="Birren B."/>
        </authorList>
    </citation>
    <scope>NUCLEOTIDE SEQUENCE [LARGE SCALE GENOMIC DNA]</scope>
    <source>
        <strain evidence="5 6">ATCC 38327</strain>
    </source>
</reference>
<name>A0A0L0TBZ0_ALLM3</name>
<keyword evidence="3" id="KW-0067">ATP-binding</keyword>
<dbReference type="AlphaFoldDB" id="A0A0L0TBZ0"/>
<evidence type="ECO:0000256" key="2">
    <source>
        <dbReference type="ARBA" id="ARBA00022741"/>
    </source>
</evidence>
<dbReference type="VEuPathDB" id="FungiDB:AMAG_16718"/>
<proteinExistence type="inferred from homology"/>
<keyword evidence="6" id="KW-1185">Reference proteome</keyword>
<dbReference type="PANTHER" id="PTHR45832">
    <property type="entry name" value="SERINE/THREONINE-PROTEIN KINASE SAMKA-RELATED-RELATED"/>
    <property type="match status" value="1"/>
</dbReference>
<dbReference type="SMART" id="SM00220">
    <property type="entry name" value="S_TKc"/>
    <property type="match status" value="1"/>
</dbReference>
<keyword evidence="2" id="KW-0547">Nucleotide-binding</keyword>
<dbReference type="GO" id="GO:0005524">
    <property type="term" value="F:ATP binding"/>
    <property type="evidence" value="ECO:0007669"/>
    <property type="project" value="UniProtKB-KW"/>
</dbReference>
<gene>
    <name evidence="5" type="ORF">AMAG_16718</name>
</gene>
<evidence type="ECO:0000313" key="6">
    <source>
        <dbReference type="Proteomes" id="UP000054350"/>
    </source>
</evidence>